<name>A0A8K0JG48_9TREE</name>
<evidence type="ECO:0000313" key="2">
    <source>
        <dbReference type="Proteomes" id="UP000812966"/>
    </source>
</evidence>
<protein>
    <submittedName>
        <fullName evidence="1">Uncharacterized protein</fullName>
    </submittedName>
</protein>
<evidence type="ECO:0000313" key="1">
    <source>
        <dbReference type="EMBL" id="KAG7527567.1"/>
    </source>
</evidence>
<accession>A0A8K0JG48</accession>
<comment type="caution">
    <text evidence="1">The sequence shown here is derived from an EMBL/GenBank/DDBJ whole genome shotgun (WGS) entry which is preliminary data.</text>
</comment>
<proteinExistence type="predicted"/>
<sequence>MTMATPFNIILQDQSIIELGKSKIVEEHHITYNITIQSLGELGLRDSAVIASHLVANRGTAQWIGQQCLTLSSNTLFLTDPLLKKIR</sequence>
<keyword evidence="2" id="KW-1185">Reference proteome</keyword>
<reference evidence="1" key="1">
    <citation type="submission" date="2020-04" db="EMBL/GenBank/DDBJ databases">
        <title>Analysis of mating type loci in Filobasidium floriforme.</title>
        <authorList>
            <person name="Nowrousian M."/>
        </authorList>
    </citation>
    <scope>NUCLEOTIDE SEQUENCE</scope>
    <source>
        <strain evidence="1">CBS 6242</strain>
    </source>
</reference>
<dbReference type="Proteomes" id="UP000812966">
    <property type="component" value="Unassembled WGS sequence"/>
</dbReference>
<dbReference type="EMBL" id="JABELV010000264">
    <property type="protein sequence ID" value="KAG7527567.1"/>
    <property type="molecule type" value="Genomic_DNA"/>
</dbReference>
<dbReference type="AlphaFoldDB" id="A0A8K0JG48"/>
<gene>
    <name evidence="1" type="ORF">FFLO_06807</name>
</gene>
<organism evidence="1 2">
    <name type="scientific">Filobasidium floriforme</name>
    <dbReference type="NCBI Taxonomy" id="5210"/>
    <lineage>
        <taxon>Eukaryota</taxon>
        <taxon>Fungi</taxon>
        <taxon>Dikarya</taxon>
        <taxon>Basidiomycota</taxon>
        <taxon>Agaricomycotina</taxon>
        <taxon>Tremellomycetes</taxon>
        <taxon>Filobasidiales</taxon>
        <taxon>Filobasidiaceae</taxon>
        <taxon>Filobasidium</taxon>
    </lineage>
</organism>